<accession>A0A9D3UN39</accession>
<reference evidence="1 2" key="1">
    <citation type="journal article" date="2021" name="Plant Biotechnol. J.">
        <title>Multi-omics assisted identification of the key and species-specific regulatory components of drought-tolerant mechanisms in Gossypium stocksii.</title>
        <authorList>
            <person name="Yu D."/>
            <person name="Ke L."/>
            <person name="Zhang D."/>
            <person name="Wu Y."/>
            <person name="Sun Y."/>
            <person name="Mei J."/>
            <person name="Sun J."/>
            <person name="Sun Y."/>
        </authorList>
    </citation>
    <scope>NUCLEOTIDE SEQUENCE [LARGE SCALE GENOMIC DNA]</scope>
    <source>
        <strain evidence="2">cv. E1</strain>
        <tissue evidence="1">Leaf</tissue>
    </source>
</reference>
<name>A0A9D3UN39_9ROSI</name>
<proteinExistence type="predicted"/>
<keyword evidence="2" id="KW-1185">Reference proteome</keyword>
<sequence length="142" mass="15595">MALLQPSSGGTHSAFPPSPFHERPSWHLLEHTGKLLTDDLSSSAEFNLRMMESASPSTQTSRNPISSAMITACKHALASAMTGSRIFSHEKVQAAITKPSLLRAITPEIDLFVFLLKDASKLIFMRSLSGGFQTREWTAFVF</sequence>
<gene>
    <name evidence="1" type="ORF">J1N35_039082</name>
</gene>
<dbReference type="OrthoDB" id="1019451at2759"/>
<protein>
    <submittedName>
        <fullName evidence="1">Uncharacterized protein</fullName>
    </submittedName>
</protein>
<evidence type="ECO:0000313" key="2">
    <source>
        <dbReference type="Proteomes" id="UP000828251"/>
    </source>
</evidence>
<dbReference type="Proteomes" id="UP000828251">
    <property type="component" value="Unassembled WGS sequence"/>
</dbReference>
<organism evidence="1 2">
    <name type="scientific">Gossypium stocksii</name>
    <dbReference type="NCBI Taxonomy" id="47602"/>
    <lineage>
        <taxon>Eukaryota</taxon>
        <taxon>Viridiplantae</taxon>
        <taxon>Streptophyta</taxon>
        <taxon>Embryophyta</taxon>
        <taxon>Tracheophyta</taxon>
        <taxon>Spermatophyta</taxon>
        <taxon>Magnoliopsida</taxon>
        <taxon>eudicotyledons</taxon>
        <taxon>Gunneridae</taxon>
        <taxon>Pentapetalae</taxon>
        <taxon>rosids</taxon>
        <taxon>malvids</taxon>
        <taxon>Malvales</taxon>
        <taxon>Malvaceae</taxon>
        <taxon>Malvoideae</taxon>
        <taxon>Gossypium</taxon>
    </lineage>
</organism>
<evidence type="ECO:0000313" key="1">
    <source>
        <dbReference type="EMBL" id="KAH1048298.1"/>
    </source>
</evidence>
<dbReference type="AlphaFoldDB" id="A0A9D3UN39"/>
<dbReference type="EMBL" id="JAIQCV010000011">
    <property type="protein sequence ID" value="KAH1048298.1"/>
    <property type="molecule type" value="Genomic_DNA"/>
</dbReference>
<comment type="caution">
    <text evidence="1">The sequence shown here is derived from an EMBL/GenBank/DDBJ whole genome shotgun (WGS) entry which is preliminary data.</text>
</comment>